<keyword evidence="9" id="KW-1185">Reference proteome</keyword>
<gene>
    <name evidence="8" type="ORF">N7460_009550</name>
</gene>
<dbReference type="CDD" id="cd17502">
    <property type="entry name" value="MFS_Azr1_MDR_like"/>
    <property type="match status" value="1"/>
</dbReference>
<name>A0AAD6I7M0_PENCN</name>
<feature type="transmembrane region" description="Helical" evidence="6">
    <location>
        <begin position="132"/>
        <end position="152"/>
    </location>
</feature>
<dbReference type="InterPro" id="IPR036259">
    <property type="entry name" value="MFS_trans_sf"/>
</dbReference>
<dbReference type="AlphaFoldDB" id="A0AAD6I7M0"/>
<organism evidence="8 9">
    <name type="scientific">Penicillium canescens</name>
    <dbReference type="NCBI Taxonomy" id="5083"/>
    <lineage>
        <taxon>Eukaryota</taxon>
        <taxon>Fungi</taxon>
        <taxon>Dikarya</taxon>
        <taxon>Ascomycota</taxon>
        <taxon>Pezizomycotina</taxon>
        <taxon>Eurotiomycetes</taxon>
        <taxon>Eurotiomycetidae</taxon>
        <taxon>Eurotiales</taxon>
        <taxon>Aspergillaceae</taxon>
        <taxon>Penicillium</taxon>
    </lineage>
</organism>
<feature type="transmembrane region" description="Helical" evidence="6">
    <location>
        <begin position="65"/>
        <end position="85"/>
    </location>
</feature>
<dbReference type="PANTHER" id="PTHR23501">
    <property type="entry name" value="MAJOR FACILITATOR SUPERFAMILY"/>
    <property type="match status" value="1"/>
</dbReference>
<dbReference type="PANTHER" id="PTHR23501:SF198">
    <property type="entry name" value="AZOLE RESISTANCE PROTEIN 1-RELATED"/>
    <property type="match status" value="1"/>
</dbReference>
<evidence type="ECO:0000256" key="3">
    <source>
        <dbReference type="ARBA" id="ARBA00022989"/>
    </source>
</evidence>
<proteinExistence type="predicted"/>
<evidence type="ECO:0000313" key="9">
    <source>
        <dbReference type="Proteomes" id="UP001219568"/>
    </source>
</evidence>
<dbReference type="Proteomes" id="UP001219568">
    <property type="component" value="Unassembled WGS sequence"/>
</dbReference>
<dbReference type="Gene3D" id="1.20.1720.10">
    <property type="entry name" value="Multidrug resistance protein D"/>
    <property type="match status" value="1"/>
</dbReference>
<evidence type="ECO:0000256" key="5">
    <source>
        <dbReference type="SAM" id="MobiDB-lite"/>
    </source>
</evidence>
<feature type="domain" description="Major facilitator superfamily (MFS) profile" evidence="7">
    <location>
        <begin position="68"/>
        <end position="556"/>
    </location>
</feature>
<feature type="transmembrane region" description="Helical" evidence="6">
    <location>
        <begin position="263"/>
        <end position="282"/>
    </location>
</feature>
<dbReference type="SUPFAM" id="SSF103473">
    <property type="entry name" value="MFS general substrate transporter"/>
    <property type="match status" value="1"/>
</dbReference>
<feature type="transmembrane region" description="Helical" evidence="6">
    <location>
        <begin position="458"/>
        <end position="482"/>
    </location>
</feature>
<comment type="caution">
    <text evidence="8">The sequence shown here is derived from an EMBL/GenBank/DDBJ whole genome shotgun (WGS) entry which is preliminary data.</text>
</comment>
<dbReference type="InterPro" id="IPR020846">
    <property type="entry name" value="MFS_dom"/>
</dbReference>
<comment type="subcellular location">
    <subcellularLocation>
        <location evidence="1">Membrane</location>
        <topology evidence="1">Multi-pass membrane protein</topology>
    </subcellularLocation>
</comment>
<reference evidence="8" key="2">
    <citation type="submission" date="2023-01" db="EMBL/GenBank/DDBJ databases">
        <authorList>
            <person name="Petersen C."/>
        </authorList>
    </citation>
    <scope>NUCLEOTIDE SEQUENCE</scope>
    <source>
        <strain evidence="8">IBT 15450</strain>
    </source>
</reference>
<dbReference type="Pfam" id="PF07690">
    <property type="entry name" value="MFS_1"/>
    <property type="match status" value="1"/>
</dbReference>
<keyword evidence="3 6" id="KW-1133">Transmembrane helix</keyword>
<reference evidence="8" key="1">
    <citation type="journal article" date="2023" name="IMA Fungus">
        <title>Comparative genomic study of the Penicillium genus elucidates a diverse pangenome and 15 lateral gene transfer events.</title>
        <authorList>
            <person name="Petersen C."/>
            <person name="Sorensen T."/>
            <person name="Nielsen M.R."/>
            <person name="Sondergaard T.E."/>
            <person name="Sorensen J.L."/>
            <person name="Fitzpatrick D.A."/>
            <person name="Frisvad J.C."/>
            <person name="Nielsen K.L."/>
        </authorList>
    </citation>
    <scope>NUCLEOTIDE SEQUENCE</scope>
    <source>
        <strain evidence="8">IBT 15450</strain>
    </source>
</reference>
<feature type="transmembrane region" description="Helical" evidence="6">
    <location>
        <begin position="221"/>
        <end position="242"/>
    </location>
</feature>
<feature type="region of interest" description="Disordered" evidence="5">
    <location>
        <begin position="1"/>
        <end position="45"/>
    </location>
</feature>
<feature type="transmembrane region" description="Helical" evidence="6">
    <location>
        <begin position="331"/>
        <end position="348"/>
    </location>
</feature>
<dbReference type="Gene3D" id="1.20.1250.20">
    <property type="entry name" value="MFS general substrate transporter like domains"/>
    <property type="match status" value="1"/>
</dbReference>
<evidence type="ECO:0000259" key="7">
    <source>
        <dbReference type="PROSITE" id="PS50850"/>
    </source>
</evidence>
<keyword evidence="4 6" id="KW-0472">Membrane</keyword>
<feature type="transmembrane region" description="Helical" evidence="6">
    <location>
        <begin position="190"/>
        <end position="209"/>
    </location>
</feature>
<evidence type="ECO:0000256" key="1">
    <source>
        <dbReference type="ARBA" id="ARBA00004141"/>
    </source>
</evidence>
<evidence type="ECO:0000256" key="4">
    <source>
        <dbReference type="ARBA" id="ARBA00023136"/>
    </source>
</evidence>
<dbReference type="GO" id="GO:0005886">
    <property type="term" value="C:plasma membrane"/>
    <property type="evidence" value="ECO:0007669"/>
    <property type="project" value="TreeGrafter"/>
</dbReference>
<accession>A0AAD6I7M0</accession>
<dbReference type="EMBL" id="JAQJZL010000010">
    <property type="protein sequence ID" value="KAJ6035375.1"/>
    <property type="molecule type" value="Genomic_DNA"/>
</dbReference>
<dbReference type="GO" id="GO:0022857">
    <property type="term" value="F:transmembrane transporter activity"/>
    <property type="evidence" value="ECO:0007669"/>
    <property type="project" value="InterPro"/>
</dbReference>
<feature type="compositionally biased region" description="Basic and acidic residues" evidence="5">
    <location>
        <begin position="11"/>
        <end position="25"/>
    </location>
</feature>
<feature type="transmembrane region" description="Helical" evidence="6">
    <location>
        <begin position="105"/>
        <end position="125"/>
    </location>
</feature>
<feature type="transmembrane region" description="Helical" evidence="6">
    <location>
        <begin position="294"/>
        <end position="310"/>
    </location>
</feature>
<evidence type="ECO:0000256" key="2">
    <source>
        <dbReference type="ARBA" id="ARBA00022692"/>
    </source>
</evidence>
<sequence>MATTTTIEALSLEHEAFTDLPDQRKQQQQQQNRPPPTAASERKLEPLNIESAPDTEPNYPTGSKFWFTIIALCVVLIVGGLDANIVSTAVPSITNHFHTVADVGWYSSAFRLCTCAFQFGFAKLYKLFSIKVIFLISNVIFLVGSLLCATAASSTMFIVGRAVTGLGFSGELAGCFAVVVHILPLNKRPVFAGLMACVESLAIIAAPIVGGALTQSLGWRWCFWINLPIGSVSLATLFFLFSDPRTRQEDDLTVTQKIRELDLVSNCLFIPSLTTLFVALSWAGTKYPWSDRKVIALFLVFAVLLAAFVFNQYRRGDSAALPFRIIKNRSVIAGFIFTTCTNSMTNVLEWYLPTYYQVVRSRTPSESGYLMIPILVGMMLGLFLQGIGTTTFGYYAPFMIFASVCMPIAGGLMTTYGLHTSLTKIILYSGFVGFSGGIGFQAPQAAVQTTLSAADVNFGIGVILFGQSMGPAVFIAIAQVIFTNQLSSSLEDVVPGLTPAYIEEHGLGDIKNGVPLQRWDEVTGGINRSLTHTWYLTVALACTTMVGSLLIEWRSVKQKQS</sequence>
<feature type="transmembrane region" description="Helical" evidence="6">
    <location>
        <begin position="394"/>
        <end position="413"/>
    </location>
</feature>
<dbReference type="PROSITE" id="PS50850">
    <property type="entry name" value="MFS"/>
    <property type="match status" value="1"/>
</dbReference>
<feature type="transmembrane region" description="Helical" evidence="6">
    <location>
        <begin position="425"/>
        <end position="446"/>
    </location>
</feature>
<keyword evidence="2 6" id="KW-0812">Transmembrane</keyword>
<evidence type="ECO:0000313" key="8">
    <source>
        <dbReference type="EMBL" id="KAJ6035375.1"/>
    </source>
</evidence>
<protein>
    <submittedName>
        <fullName evidence="8">Major facilitator superfamily domain general substrate transporter</fullName>
    </submittedName>
</protein>
<dbReference type="InterPro" id="IPR011701">
    <property type="entry name" value="MFS"/>
</dbReference>
<feature type="transmembrane region" description="Helical" evidence="6">
    <location>
        <begin position="533"/>
        <end position="551"/>
    </location>
</feature>
<feature type="transmembrane region" description="Helical" evidence="6">
    <location>
        <begin position="368"/>
        <end position="387"/>
    </location>
</feature>
<feature type="transmembrane region" description="Helical" evidence="6">
    <location>
        <begin position="158"/>
        <end position="183"/>
    </location>
</feature>
<evidence type="ECO:0000256" key="6">
    <source>
        <dbReference type="SAM" id="Phobius"/>
    </source>
</evidence>